<name>A0ABS7D5P9_9BACL</name>
<organism evidence="2 3">
    <name type="scientific">Paenibacillus oenotherae</name>
    <dbReference type="NCBI Taxonomy" id="1435645"/>
    <lineage>
        <taxon>Bacteria</taxon>
        <taxon>Bacillati</taxon>
        <taxon>Bacillota</taxon>
        <taxon>Bacilli</taxon>
        <taxon>Bacillales</taxon>
        <taxon>Paenibacillaceae</taxon>
        <taxon>Paenibacillus</taxon>
    </lineage>
</organism>
<keyword evidence="1" id="KW-1133">Transmembrane helix</keyword>
<dbReference type="RefSeq" id="WP_219872515.1">
    <property type="nucleotide sequence ID" value="NZ_JAHZIJ010000006.1"/>
</dbReference>
<reference evidence="2 3" key="1">
    <citation type="submission" date="2021-07" db="EMBL/GenBank/DDBJ databases">
        <title>Paenibacillus radiodurans sp. nov., isolated from the southeastern edge of Tengger Desert.</title>
        <authorList>
            <person name="Zhang G."/>
        </authorList>
    </citation>
    <scope>NUCLEOTIDE SEQUENCE [LARGE SCALE GENOMIC DNA]</scope>
    <source>
        <strain evidence="2 3">DT7-4</strain>
    </source>
</reference>
<sequence>MSIYKTLSDPIWSSVGVVLSGIGVFVGAWFGGHKQLVELTDVYTISLLGEMEYNKSVINSMLYLLKKNPPIENALDALDIGAKSLKSEVWNQMLTNQTAFLLKKNRCQKYKQTVKILENFL</sequence>
<feature type="transmembrane region" description="Helical" evidence="1">
    <location>
        <begin position="12"/>
        <end position="30"/>
    </location>
</feature>
<proteinExistence type="predicted"/>
<protein>
    <submittedName>
        <fullName evidence="2">Uncharacterized protein</fullName>
    </submittedName>
</protein>
<evidence type="ECO:0000313" key="3">
    <source>
        <dbReference type="Proteomes" id="UP000812277"/>
    </source>
</evidence>
<gene>
    <name evidence="2" type="ORF">K0T92_10960</name>
</gene>
<accession>A0ABS7D5P9</accession>
<evidence type="ECO:0000256" key="1">
    <source>
        <dbReference type="SAM" id="Phobius"/>
    </source>
</evidence>
<dbReference type="EMBL" id="JAHZIJ010000006">
    <property type="protein sequence ID" value="MBW7475267.1"/>
    <property type="molecule type" value="Genomic_DNA"/>
</dbReference>
<keyword evidence="1" id="KW-0472">Membrane</keyword>
<keyword evidence="3" id="KW-1185">Reference proteome</keyword>
<keyword evidence="1" id="KW-0812">Transmembrane</keyword>
<evidence type="ECO:0000313" key="2">
    <source>
        <dbReference type="EMBL" id="MBW7475267.1"/>
    </source>
</evidence>
<comment type="caution">
    <text evidence="2">The sequence shown here is derived from an EMBL/GenBank/DDBJ whole genome shotgun (WGS) entry which is preliminary data.</text>
</comment>
<dbReference type="Proteomes" id="UP000812277">
    <property type="component" value="Unassembled WGS sequence"/>
</dbReference>